<reference evidence="4" key="1">
    <citation type="journal article" date="2020" name="Cell">
        <title>Large-Scale Comparative Analyses of Tick Genomes Elucidate Their Genetic Diversity and Vector Capacities.</title>
        <authorList>
            <consortium name="Tick Genome and Microbiome Consortium (TIGMIC)"/>
            <person name="Jia N."/>
            <person name="Wang J."/>
            <person name="Shi W."/>
            <person name="Du L."/>
            <person name="Sun Y."/>
            <person name="Zhan W."/>
            <person name="Jiang J.F."/>
            <person name="Wang Q."/>
            <person name="Zhang B."/>
            <person name="Ji P."/>
            <person name="Bell-Sakyi L."/>
            <person name="Cui X.M."/>
            <person name="Yuan T.T."/>
            <person name="Jiang B.G."/>
            <person name="Yang W.F."/>
            <person name="Lam T.T."/>
            <person name="Chang Q.C."/>
            <person name="Ding S.J."/>
            <person name="Wang X.J."/>
            <person name="Zhu J.G."/>
            <person name="Ruan X.D."/>
            <person name="Zhao L."/>
            <person name="Wei J.T."/>
            <person name="Ye R.Z."/>
            <person name="Que T.C."/>
            <person name="Du C.H."/>
            <person name="Zhou Y.H."/>
            <person name="Cheng J.X."/>
            <person name="Dai P.F."/>
            <person name="Guo W.B."/>
            <person name="Han X.H."/>
            <person name="Huang E.J."/>
            <person name="Li L.F."/>
            <person name="Wei W."/>
            <person name="Gao Y.C."/>
            <person name="Liu J.Z."/>
            <person name="Shao H.Z."/>
            <person name="Wang X."/>
            <person name="Wang C.C."/>
            <person name="Yang T.C."/>
            <person name="Huo Q.B."/>
            <person name="Li W."/>
            <person name="Chen H.Y."/>
            <person name="Chen S.E."/>
            <person name="Zhou L.G."/>
            <person name="Ni X.B."/>
            <person name="Tian J.H."/>
            <person name="Sheng Y."/>
            <person name="Liu T."/>
            <person name="Pan Y.S."/>
            <person name="Xia L.Y."/>
            <person name="Li J."/>
            <person name="Zhao F."/>
            <person name="Cao W.C."/>
        </authorList>
    </citation>
    <scope>NUCLEOTIDE SEQUENCE</scope>
    <source>
        <strain evidence="4">Rmic-2018</strain>
    </source>
</reference>
<dbReference type="OMA" id="IVETHES"/>
<evidence type="ECO:0000259" key="3">
    <source>
        <dbReference type="Pfam" id="PF00685"/>
    </source>
</evidence>
<evidence type="ECO:0000313" key="4">
    <source>
        <dbReference type="EMBL" id="KAH8028639.1"/>
    </source>
</evidence>
<dbReference type="EMBL" id="JABSTU010000006">
    <property type="protein sequence ID" value="KAH8028639.1"/>
    <property type="molecule type" value="Genomic_DNA"/>
</dbReference>
<dbReference type="SUPFAM" id="SSF52540">
    <property type="entry name" value="P-loop containing nucleoside triphosphate hydrolases"/>
    <property type="match status" value="1"/>
</dbReference>
<evidence type="ECO:0000256" key="2">
    <source>
        <dbReference type="ARBA" id="ARBA00022679"/>
    </source>
</evidence>
<keyword evidence="5" id="KW-1185">Reference proteome</keyword>
<dbReference type="InterPro" id="IPR000863">
    <property type="entry name" value="Sulfotransferase_dom"/>
</dbReference>
<name>A0A9J6E2B9_RHIMP</name>
<comment type="caution">
    <text evidence="4">The sequence shown here is derived from an EMBL/GenBank/DDBJ whole genome shotgun (WGS) entry which is preliminary data.</text>
</comment>
<sequence>MGVEVAEKMPRPGVLKIHLPFERVPYSDNAKYIYVARNPYDVCVSFYYHMKGFTPKTAKDFSFARFHELFVSDKLSWGPYFAHLHAWYSQRDRPNVLFFTYEQARKDNALWALKVADFLGQKYGNQLRKDQALFSKILEVCSLENMRRVFDSSTRGMLRDLLNLPPEKALKTLDVYRDKPVIVETHESEGFIRKGKVGDWKTHFTVDQIEKTKAWILKIPKDQTL</sequence>
<comment type="similarity">
    <text evidence="1">Belongs to the sulfotransferase 1 family.</text>
</comment>
<organism evidence="4 5">
    <name type="scientific">Rhipicephalus microplus</name>
    <name type="common">Cattle tick</name>
    <name type="synonym">Boophilus microplus</name>
    <dbReference type="NCBI Taxonomy" id="6941"/>
    <lineage>
        <taxon>Eukaryota</taxon>
        <taxon>Metazoa</taxon>
        <taxon>Ecdysozoa</taxon>
        <taxon>Arthropoda</taxon>
        <taxon>Chelicerata</taxon>
        <taxon>Arachnida</taxon>
        <taxon>Acari</taxon>
        <taxon>Parasitiformes</taxon>
        <taxon>Ixodida</taxon>
        <taxon>Ixodoidea</taxon>
        <taxon>Ixodidae</taxon>
        <taxon>Rhipicephalinae</taxon>
        <taxon>Rhipicephalus</taxon>
        <taxon>Boophilus</taxon>
    </lineage>
</organism>
<dbReference type="Gene3D" id="3.40.50.300">
    <property type="entry name" value="P-loop containing nucleotide triphosphate hydrolases"/>
    <property type="match status" value="1"/>
</dbReference>
<keyword evidence="2" id="KW-0808">Transferase</keyword>
<dbReference type="GO" id="GO:0008146">
    <property type="term" value="F:sulfotransferase activity"/>
    <property type="evidence" value="ECO:0007669"/>
    <property type="project" value="InterPro"/>
</dbReference>
<reference evidence="4" key="2">
    <citation type="submission" date="2021-09" db="EMBL/GenBank/DDBJ databases">
        <authorList>
            <person name="Jia N."/>
            <person name="Wang J."/>
            <person name="Shi W."/>
            <person name="Du L."/>
            <person name="Sun Y."/>
            <person name="Zhan W."/>
            <person name="Jiang J."/>
            <person name="Wang Q."/>
            <person name="Zhang B."/>
            <person name="Ji P."/>
            <person name="Sakyi L.B."/>
            <person name="Cui X."/>
            <person name="Yuan T."/>
            <person name="Jiang B."/>
            <person name="Yang W."/>
            <person name="Lam T.T.-Y."/>
            <person name="Chang Q."/>
            <person name="Ding S."/>
            <person name="Wang X."/>
            <person name="Zhu J."/>
            <person name="Ruan X."/>
            <person name="Zhao L."/>
            <person name="Wei J."/>
            <person name="Que T."/>
            <person name="Du C."/>
            <person name="Cheng J."/>
            <person name="Dai P."/>
            <person name="Han X."/>
            <person name="Huang E."/>
            <person name="Gao Y."/>
            <person name="Liu J."/>
            <person name="Shao H."/>
            <person name="Ye R."/>
            <person name="Li L."/>
            <person name="Wei W."/>
            <person name="Wang X."/>
            <person name="Wang C."/>
            <person name="Huo Q."/>
            <person name="Li W."/>
            <person name="Guo W."/>
            <person name="Chen H."/>
            <person name="Chen S."/>
            <person name="Zhou L."/>
            <person name="Zhou L."/>
            <person name="Ni X."/>
            <person name="Tian J."/>
            <person name="Zhou Y."/>
            <person name="Sheng Y."/>
            <person name="Liu T."/>
            <person name="Pan Y."/>
            <person name="Xia L."/>
            <person name="Li J."/>
            <person name="Zhao F."/>
            <person name="Cao W."/>
        </authorList>
    </citation>
    <scope>NUCLEOTIDE SEQUENCE</scope>
    <source>
        <strain evidence="4">Rmic-2018</strain>
        <tissue evidence="4">Larvae</tissue>
    </source>
</reference>
<dbReference type="AlphaFoldDB" id="A0A9J6E2B9"/>
<protein>
    <recommendedName>
        <fullName evidence="3">Sulfotransferase domain-containing protein</fullName>
    </recommendedName>
</protein>
<evidence type="ECO:0000313" key="5">
    <source>
        <dbReference type="Proteomes" id="UP000821866"/>
    </source>
</evidence>
<dbReference type="VEuPathDB" id="VectorBase:LOC119168473"/>
<dbReference type="Proteomes" id="UP000821866">
    <property type="component" value="Chromosome 4"/>
</dbReference>
<dbReference type="OrthoDB" id="205623at2759"/>
<gene>
    <name evidence="4" type="ORF">HPB51_017857</name>
</gene>
<proteinExistence type="inferred from homology"/>
<dbReference type="PANTHER" id="PTHR11783">
    <property type="entry name" value="SULFOTRANSFERASE SULT"/>
    <property type="match status" value="1"/>
</dbReference>
<feature type="domain" description="Sulfotransferase" evidence="3">
    <location>
        <begin position="3"/>
        <end position="216"/>
    </location>
</feature>
<dbReference type="Pfam" id="PF00685">
    <property type="entry name" value="Sulfotransfer_1"/>
    <property type="match status" value="1"/>
</dbReference>
<dbReference type="InterPro" id="IPR027417">
    <property type="entry name" value="P-loop_NTPase"/>
</dbReference>
<evidence type="ECO:0000256" key="1">
    <source>
        <dbReference type="ARBA" id="ARBA00005771"/>
    </source>
</evidence>
<accession>A0A9J6E2B9</accession>